<sequence length="317" mass="36404">MLFHYDGQVDAWMDMEWSPQAIHVMAANQTKWWYAKRFLHPDIVARYNYIFLWDEDLGVEVFHADRYLNIMEDEGLEISQPALASSSSEVHHRLTVRQPRERVHRRLITGTGWNSCNANSTGPPCTGWVEMMAPVFSRAAWRCTWYMIQNDLVHAWGLDYKLGYCAQGVRSEKVGIIDSEYIVHEGIPSLGGQPHDKTAESQTNLRTANVLDASLLDPDAVDTRGEIRNRSKVELQAFSRRWRRAAASDPEWMDPFKVELPSEENHYAVETKPDGRFAPVDPSAKQAKKASRNKARGPNRTGWLLSSENERSIYLLW</sequence>
<name>A0A2R6VY17_MARPO</name>
<dbReference type="PANTHER" id="PTHR31210">
    <property type="entry name" value="OS06G0731900 PROTEIN"/>
    <property type="match status" value="1"/>
</dbReference>
<dbReference type="Proteomes" id="UP000244005">
    <property type="component" value="Unassembled WGS sequence"/>
</dbReference>
<evidence type="ECO:0000313" key="3">
    <source>
        <dbReference type="Proteomes" id="UP000244005"/>
    </source>
</evidence>
<proteinExistence type="predicted"/>
<dbReference type="PANTHER" id="PTHR31210:SF47">
    <property type="entry name" value="OS07G0564800 PROTEIN"/>
    <property type="match status" value="1"/>
</dbReference>
<dbReference type="AlphaFoldDB" id="A0A2R6VY17"/>
<organism evidence="2 3">
    <name type="scientific">Marchantia polymorpha</name>
    <name type="common">Common liverwort</name>
    <name type="synonym">Marchantia aquatica</name>
    <dbReference type="NCBI Taxonomy" id="3197"/>
    <lineage>
        <taxon>Eukaryota</taxon>
        <taxon>Viridiplantae</taxon>
        <taxon>Streptophyta</taxon>
        <taxon>Embryophyta</taxon>
        <taxon>Marchantiophyta</taxon>
        <taxon>Marchantiopsida</taxon>
        <taxon>Marchantiidae</taxon>
        <taxon>Marchantiales</taxon>
        <taxon>Marchantiaceae</taxon>
        <taxon>Marchantia</taxon>
    </lineage>
</organism>
<reference evidence="3" key="1">
    <citation type="journal article" date="2017" name="Cell">
        <title>Insights into land plant evolution garnered from the Marchantia polymorpha genome.</title>
        <authorList>
            <person name="Bowman J.L."/>
            <person name="Kohchi T."/>
            <person name="Yamato K.T."/>
            <person name="Jenkins J."/>
            <person name="Shu S."/>
            <person name="Ishizaki K."/>
            <person name="Yamaoka S."/>
            <person name="Nishihama R."/>
            <person name="Nakamura Y."/>
            <person name="Berger F."/>
            <person name="Adam C."/>
            <person name="Aki S.S."/>
            <person name="Althoff F."/>
            <person name="Araki T."/>
            <person name="Arteaga-Vazquez M.A."/>
            <person name="Balasubrmanian S."/>
            <person name="Barry K."/>
            <person name="Bauer D."/>
            <person name="Boehm C.R."/>
            <person name="Briginshaw L."/>
            <person name="Caballero-Perez J."/>
            <person name="Catarino B."/>
            <person name="Chen F."/>
            <person name="Chiyoda S."/>
            <person name="Chovatia M."/>
            <person name="Davies K.M."/>
            <person name="Delmans M."/>
            <person name="Demura T."/>
            <person name="Dierschke T."/>
            <person name="Dolan L."/>
            <person name="Dorantes-Acosta A.E."/>
            <person name="Eklund D.M."/>
            <person name="Florent S.N."/>
            <person name="Flores-Sandoval E."/>
            <person name="Fujiyama A."/>
            <person name="Fukuzawa H."/>
            <person name="Galik B."/>
            <person name="Grimanelli D."/>
            <person name="Grimwood J."/>
            <person name="Grossniklaus U."/>
            <person name="Hamada T."/>
            <person name="Haseloff J."/>
            <person name="Hetherington A.J."/>
            <person name="Higo A."/>
            <person name="Hirakawa Y."/>
            <person name="Hundley H.N."/>
            <person name="Ikeda Y."/>
            <person name="Inoue K."/>
            <person name="Inoue S.I."/>
            <person name="Ishida S."/>
            <person name="Jia Q."/>
            <person name="Kakita M."/>
            <person name="Kanazawa T."/>
            <person name="Kawai Y."/>
            <person name="Kawashima T."/>
            <person name="Kennedy M."/>
            <person name="Kinose K."/>
            <person name="Kinoshita T."/>
            <person name="Kohara Y."/>
            <person name="Koide E."/>
            <person name="Komatsu K."/>
            <person name="Kopischke S."/>
            <person name="Kubo M."/>
            <person name="Kyozuka J."/>
            <person name="Lagercrantz U."/>
            <person name="Lin S.S."/>
            <person name="Lindquist E."/>
            <person name="Lipzen A.M."/>
            <person name="Lu C.W."/>
            <person name="De Luna E."/>
            <person name="Martienssen R.A."/>
            <person name="Minamino N."/>
            <person name="Mizutani M."/>
            <person name="Mizutani M."/>
            <person name="Mochizuki N."/>
            <person name="Monte I."/>
            <person name="Mosher R."/>
            <person name="Nagasaki H."/>
            <person name="Nakagami H."/>
            <person name="Naramoto S."/>
            <person name="Nishitani K."/>
            <person name="Ohtani M."/>
            <person name="Okamoto T."/>
            <person name="Okumura M."/>
            <person name="Phillips J."/>
            <person name="Pollak B."/>
            <person name="Reinders A."/>
            <person name="Rovekamp M."/>
            <person name="Sano R."/>
            <person name="Sawa S."/>
            <person name="Schmid M.W."/>
            <person name="Shirakawa M."/>
            <person name="Solano R."/>
            <person name="Spunde A."/>
            <person name="Suetsugu N."/>
            <person name="Sugano S."/>
            <person name="Sugiyama A."/>
            <person name="Sun R."/>
            <person name="Suzuki Y."/>
            <person name="Takenaka M."/>
            <person name="Takezawa D."/>
            <person name="Tomogane H."/>
            <person name="Tsuzuki M."/>
            <person name="Ueda T."/>
            <person name="Umeda M."/>
            <person name="Ward J.M."/>
            <person name="Watanabe Y."/>
            <person name="Yazaki K."/>
            <person name="Yokoyama R."/>
            <person name="Yoshitake Y."/>
            <person name="Yotsui I."/>
            <person name="Zachgo S."/>
            <person name="Schmutz J."/>
        </authorList>
    </citation>
    <scope>NUCLEOTIDE SEQUENCE [LARGE SCALE GENOMIC DNA]</scope>
    <source>
        <strain evidence="3">Tak-1</strain>
    </source>
</reference>
<dbReference type="OrthoDB" id="9985979at2759"/>
<dbReference type="EMBL" id="KZ773751">
    <property type="protein sequence ID" value="PTQ26494.1"/>
    <property type="molecule type" value="Genomic_DNA"/>
</dbReference>
<keyword evidence="3" id="KW-1185">Reference proteome</keyword>
<gene>
    <name evidence="2" type="ORF">MARPO_1364s0001</name>
</gene>
<evidence type="ECO:0000256" key="1">
    <source>
        <dbReference type="SAM" id="MobiDB-lite"/>
    </source>
</evidence>
<dbReference type="InterPro" id="IPR007877">
    <property type="entry name" value="DUF707"/>
</dbReference>
<evidence type="ECO:0000313" key="2">
    <source>
        <dbReference type="EMBL" id="PTQ26494.1"/>
    </source>
</evidence>
<dbReference type="Pfam" id="PF05212">
    <property type="entry name" value="DUF707"/>
    <property type="match status" value="1"/>
</dbReference>
<protein>
    <submittedName>
        <fullName evidence="2">Uncharacterized protein</fullName>
    </submittedName>
</protein>
<feature type="compositionally biased region" description="Basic residues" evidence="1">
    <location>
        <begin position="286"/>
        <end position="297"/>
    </location>
</feature>
<accession>A0A2R6VY17</accession>
<feature type="region of interest" description="Disordered" evidence="1">
    <location>
        <begin position="272"/>
        <end position="303"/>
    </location>
</feature>